<feature type="binding site" evidence="9">
    <location>
        <position position="83"/>
    </location>
    <ligand>
        <name>Mg(2+)</name>
        <dbReference type="ChEBI" id="CHEBI:18420"/>
        <label>1</label>
    </ligand>
</feature>
<dbReference type="OrthoDB" id="5292471at2"/>
<dbReference type="PANTHER" id="PTHR11839:SF18">
    <property type="entry name" value="NUDIX HYDROLASE DOMAIN-CONTAINING PROTEIN"/>
    <property type="match status" value="1"/>
</dbReference>
<comment type="similarity">
    <text evidence="3">Belongs to the Nudix hydrolase family. NudK subfamily.</text>
</comment>
<dbReference type="InterPro" id="IPR004385">
    <property type="entry name" value="NDP_pyrophosphatase"/>
</dbReference>
<dbReference type="InterPro" id="IPR015797">
    <property type="entry name" value="NUDIX_hydrolase-like_dom_sf"/>
</dbReference>
<protein>
    <recommendedName>
        <fullName evidence="5">GDP-mannose pyrophosphatase</fullName>
    </recommendedName>
    <alternativeName>
        <fullName evidence="7">GDP-mannose hydrolase</fullName>
    </alternativeName>
    <alternativeName>
        <fullName evidence="8">GDPMK</fullName>
    </alternativeName>
</protein>
<evidence type="ECO:0000313" key="12">
    <source>
        <dbReference type="EMBL" id="PLW78702.1"/>
    </source>
</evidence>
<comment type="cofactor">
    <cofactor evidence="2 9">
        <name>Mg(2+)</name>
        <dbReference type="ChEBI" id="CHEBI:18420"/>
    </cofactor>
</comment>
<comment type="subunit">
    <text evidence="4">Homodimer.</text>
</comment>
<dbReference type="Gene3D" id="3.90.79.10">
    <property type="entry name" value="Nucleoside Triphosphate Pyrophosphohydrolase"/>
    <property type="match status" value="1"/>
</dbReference>
<organism evidence="12 13">
    <name type="scientific">Cohaesibacter celericrescens</name>
    <dbReference type="NCBI Taxonomy" id="2067669"/>
    <lineage>
        <taxon>Bacteria</taxon>
        <taxon>Pseudomonadati</taxon>
        <taxon>Pseudomonadota</taxon>
        <taxon>Alphaproteobacteria</taxon>
        <taxon>Hyphomicrobiales</taxon>
        <taxon>Cohaesibacteraceae</taxon>
    </lineage>
</organism>
<dbReference type="GO" id="GO:0006753">
    <property type="term" value="P:nucleoside phosphate metabolic process"/>
    <property type="evidence" value="ECO:0007669"/>
    <property type="project" value="TreeGrafter"/>
</dbReference>
<accession>A0A2N5XW19</accession>
<dbReference type="GO" id="GO:0005829">
    <property type="term" value="C:cytosol"/>
    <property type="evidence" value="ECO:0007669"/>
    <property type="project" value="TreeGrafter"/>
</dbReference>
<sequence length="189" mass="21064">MSVSYELLSSETVFEGKGTLDIVSVKTKHNDGREHVTEEPIWSDGDSIAVLPVDYDAGTVLLVRQLRPAVFLRNKSIIVEACAGGIEAEDASIESACHREAMEEMGVILSELTSVSTLFVCPARLTEKAHLFLARYVAGQYRPDLRQQDEDEDIEVVEVTIAELKDWYQRGAIQCPRLMILAQSLLLRL</sequence>
<feature type="binding site" evidence="9">
    <location>
        <position position="152"/>
    </location>
    <ligand>
        <name>Mg(2+)</name>
        <dbReference type="ChEBI" id="CHEBI:18420"/>
        <label>1</label>
    </ligand>
</feature>
<evidence type="ECO:0000256" key="1">
    <source>
        <dbReference type="ARBA" id="ARBA00000847"/>
    </source>
</evidence>
<gene>
    <name evidence="12" type="ORF">C0081_00160</name>
</gene>
<evidence type="ECO:0000256" key="3">
    <source>
        <dbReference type="ARBA" id="ARBA00007275"/>
    </source>
</evidence>
<keyword evidence="6 12" id="KW-0378">Hydrolase</keyword>
<feature type="short sequence motif" description="Nudix box" evidence="10">
    <location>
        <begin position="84"/>
        <end position="107"/>
    </location>
</feature>
<dbReference type="RefSeq" id="WP_101531787.1">
    <property type="nucleotide sequence ID" value="NZ_PKUQ01000001.1"/>
</dbReference>
<dbReference type="InterPro" id="IPR000086">
    <property type="entry name" value="NUDIX_hydrolase_dom"/>
</dbReference>
<name>A0A2N5XW19_9HYPH</name>
<keyword evidence="9" id="KW-0479">Metal-binding</keyword>
<evidence type="ECO:0000256" key="8">
    <source>
        <dbReference type="ARBA" id="ARBA00032272"/>
    </source>
</evidence>
<evidence type="ECO:0000256" key="9">
    <source>
        <dbReference type="PIRSR" id="PIRSR604385-2"/>
    </source>
</evidence>
<dbReference type="NCBIfam" id="TIGR00052">
    <property type="entry name" value="nudix-type nucleoside diphosphatase, YffH/AdpP family"/>
    <property type="match status" value="1"/>
</dbReference>
<evidence type="ECO:0000256" key="10">
    <source>
        <dbReference type="PIRSR" id="PIRSR604385-3"/>
    </source>
</evidence>
<dbReference type="EMBL" id="PKUQ01000001">
    <property type="protein sequence ID" value="PLW78702.1"/>
    <property type="molecule type" value="Genomic_DNA"/>
</dbReference>
<evidence type="ECO:0000256" key="4">
    <source>
        <dbReference type="ARBA" id="ARBA00011738"/>
    </source>
</evidence>
<evidence type="ECO:0000256" key="2">
    <source>
        <dbReference type="ARBA" id="ARBA00001946"/>
    </source>
</evidence>
<proteinExistence type="inferred from homology"/>
<keyword evidence="9" id="KW-0460">Magnesium</keyword>
<feature type="binding site" evidence="9">
    <location>
        <position position="104"/>
    </location>
    <ligand>
        <name>Mg(2+)</name>
        <dbReference type="ChEBI" id="CHEBI:18420"/>
        <label>2</label>
    </ligand>
</feature>
<dbReference type="GO" id="GO:0019693">
    <property type="term" value="P:ribose phosphate metabolic process"/>
    <property type="evidence" value="ECO:0007669"/>
    <property type="project" value="TreeGrafter"/>
</dbReference>
<dbReference type="SUPFAM" id="SSF55811">
    <property type="entry name" value="Nudix"/>
    <property type="match status" value="1"/>
</dbReference>
<reference evidence="12 13" key="1">
    <citation type="submission" date="2018-01" db="EMBL/GenBank/DDBJ databases">
        <title>The draft genome sequence of Cohaesibacter sp. H1304.</title>
        <authorList>
            <person name="Wang N.-N."/>
            <person name="Du Z.-J."/>
        </authorList>
    </citation>
    <scope>NUCLEOTIDE SEQUENCE [LARGE SCALE GENOMIC DNA]</scope>
    <source>
        <strain evidence="12 13">H1304</strain>
    </source>
</reference>
<evidence type="ECO:0000256" key="7">
    <source>
        <dbReference type="ARBA" id="ARBA00032162"/>
    </source>
</evidence>
<evidence type="ECO:0000256" key="6">
    <source>
        <dbReference type="ARBA" id="ARBA00022801"/>
    </source>
</evidence>
<feature type="binding site" evidence="9">
    <location>
        <position position="100"/>
    </location>
    <ligand>
        <name>Mg(2+)</name>
        <dbReference type="ChEBI" id="CHEBI:18420"/>
        <label>2</label>
    </ligand>
</feature>
<dbReference type="Proteomes" id="UP000234881">
    <property type="component" value="Unassembled WGS sequence"/>
</dbReference>
<comment type="catalytic activity">
    <reaction evidence="1">
        <text>GDP-alpha-D-mannose + H2O = alpha-D-mannose 1-phosphate + GMP + 2 H(+)</text>
        <dbReference type="Rhea" id="RHEA:27978"/>
        <dbReference type="ChEBI" id="CHEBI:15377"/>
        <dbReference type="ChEBI" id="CHEBI:15378"/>
        <dbReference type="ChEBI" id="CHEBI:57527"/>
        <dbReference type="ChEBI" id="CHEBI:58115"/>
        <dbReference type="ChEBI" id="CHEBI:58409"/>
    </reaction>
</comment>
<feature type="domain" description="Nudix hydrolase" evidence="11">
    <location>
        <begin position="43"/>
        <end position="181"/>
    </location>
</feature>
<keyword evidence="13" id="KW-1185">Reference proteome</keyword>
<comment type="caution">
    <text evidence="12">The sequence shown here is derived from an EMBL/GenBank/DDBJ whole genome shotgun (WGS) entry which is preliminary data.</text>
</comment>
<dbReference type="PANTHER" id="PTHR11839">
    <property type="entry name" value="UDP/ADP-SUGAR PYROPHOSPHATASE"/>
    <property type="match status" value="1"/>
</dbReference>
<evidence type="ECO:0000256" key="5">
    <source>
        <dbReference type="ARBA" id="ARBA00016377"/>
    </source>
</evidence>
<dbReference type="GO" id="GO:0046872">
    <property type="term" value="F:metal ion binding"/>
    <property type="evidence" value="ECO:0007669"/>
    <property type="project" value="UniProtKB-KW"/>
</dbReference>
<dbReference type="AlphaFoldDB" id="A0A2N5XW19"/>
<dbReference type="GO" id="GO:0016818">
    <property type="term" value="F:hydrolase activity, acting on acid anhydrides, in phosphorus-containing anhydrides"/>
    <property type="evidence" value="ECO:0007669"/>
    <property type="project" value="InterPro"/>
</dbReference>
<evidence type="ECO:0000313" key="13">
    <source>
        <dbReference type="Proteomes" id="UP000234881"/>
    </source>
</evidence>
<dbReference type="PROSITE" id="PS51462">
    <property type="entry name" value="NUDIX"/>
    <property type="match status" value="1"/>
</dbReference>
<dbReference type="Pfam" id="PF00293">
    <property type="entry name" value="NUDIX"/>
    <property type="match status" value="1"/>
</dbReference>
<evidence type="ECO:0000259" key="11">
    <source>
        <dbReference type="PROSITE" id="PS51462"/>
    </source>
</evidence>